<dbReference type="InterPro" id="IPR013632">
    <property type="entry name" value="Rad51_C"/>
</dbReference>
<evidence type="ECO:0000256" key="4">
    <source>
        <dbReference type="ARBA" id="ARBA00022763"/>
    </source>
</evidence>
<dbReference type="NCBIfam" id="TIGR02236">
    <property type="entry name" value="recomb_radA"/>
    <property type="match status" value="1"/>
</dbReference>
<evidence type="ECO:0000256" key="8">
    <source>
        <dbReference type="HAMAP-Rule" id="MF_00348"/>
    </source>
</evidence>
<dbReference type="Proteomes" id="UP000054323">
    <property type="component" value="Unassembled WGS sequence"/>
</dbReference>
<dbReference type="SUPFAM" id="SSF47794">
    <property type="entry name" value="Rad51 N-terminal domain-like"/>
    <property type="match status" value="1"/>
</dbReference>
<dbReference type="GO" id="GO:0140664">
    <property type="term" value="F:ATP-dependent DNA damage sensor activity"/>
    <property type="evidence" value="ECO:0007669"/>
    <property type="project" value="InterPro"/>
</dbReference>
<dbReference type="InterPro" id="IPR003593">
    <property type="entry name" value="AAA+_ATPase"/>
</dbReference>
<reference evidence="12" key="1">
    <citation type="journal article" date="2015" name="MBio">
        <title>Genome-Resolved Metagenomic Analysis Reveals Roles for Candidate Phyla and Other Microbial Community Members in Biogeochemical Transformations in Oil Reservoirs.</title>
        <authorList>
            <person name="Hu P."/>
            <person name="Tom L."/>
            <person name="Singh A."/>
            <person name="Thomas B.C."/>
            <person name="Baker B.J."/>
            <person name="Piceno Y.M."/>
            <person name="Andersen G.L."/>
            <person name="Banfield J.F."/>
        </authorList>
    </citation>
    <scope>NUCLEOTIDE SEQUENCE [LARGE SCALE GENOMIC DNA]</scope>
</reference>
<dbReference type="Pfam" id="PF08282">
    <property type="entry name" value="Hydrolase_3"/>
    <property type="match status" value="1"/>
</dbReference>
<keyword evidence="5 8" id="KW-0067">ATP-binding</keyword>
<dbReference type="Pfam" id="PF08423">
    <property type="entry name" value="Rad51"/>
    <property type="match status" value="1"/>
</dbReference>
<comment type="similarity">
    <text evidence="1 8">Belongs to the eukaryotic RecA-like protein family.</text>
</comment>
<sequence>MTEIDLEDLPGVGSTTADKLREAGYGTVESIATATTSDLAEAAEIGEGTAKKVILAARKMADIGGFKTGRDILDKRKDIKKLKTLVPEFDELVGGGLETQAITEVYGEFGSGKSQLVHQMAVNVQLPIELGGLHGCVLYVDTENTFRPERIEQMVNGLPEEADLGPLEDILERIHVARAHSSDHQMLLLETARELANDLRTSDYPVKLFVIDSLTSLFRSEYAGRGTLAARQQKLNRHMHDLLKLIDDHNAVGLVTNQVMSNPAVLFGDPTKPIGGNIVGHTATFRLYLRKSKGGKRVARLVVCFMDGLCKMVGTDGTIIGENGGVYRRGFPGTLHIPGDQTACLEAFEVLKDYFAGNGVELELYSAQYRFADVAFARNIDVDEARRVIHDRQLPVKVLDTGFAVHLQTPGVNKGTAMRELAREMGLSPTEMMAIGDSENDIEMLEVAGIGVAVRNAPALTRTAADWVTEGTYGDGFLEAVKKYYPDLFSR</sequence>
<gene>
    <name evidence="8" type="primary">radA</name>
    <name evidence="11" type="ORF">XD82_0792</name>
</gene>
<dbReference type="HAMAP" id="MF_00348">
    <property type="entry name" value="RadA_arch"/>
    <property type="match status" value="1"/>
</dbReference>
<comment type="caution">
    <text evidence="11">The sequence shown here is derived from an EMBL/GenBank/DDBJ whole genome shotgun (WGS) entry which is preliminary data.</text>
</comment>
<dbReference type="NCBIfam" id="NF003301">
    <property type="entry name" value="PRK04301.1"/>
    <property type="match status" value="1"/>
</dbReference>
<organism evidence="11 12">
    <name type="scientific">Methanoculleus marisnigri</name>
    <dbReference type="NCBI Taxonomy" id="2198"/>
    <lineage>
        <taxon>Archaea</taxon>
        <taxon>Methanobacteriati</taxon>
        <taxon>Methanobacteriota</taxon>
        <taxon>Stenosarchaea group</taxon>
        <taxon>Methanomicrobia</taxon>
        <taxon>Methanomicrobiales</taxon>
        <taxon>Methanomicrobiaceae</taxon>
        <taxon>Methanoculleus</taxon>
    </lineage>
</organism>
<dbReference type="InterPro" id="IPR003583">
    <property type="entry name" value="Hlx-hairpin-Hlx_DNA-bd_motif"/>
</dbReference>
<dbReference type="GO" id="GO:0006281">
    <property type="term" value="P:DNA repair"/>
    <property type="evidence" value="ECO:0007669"/>
    <property type="project" value="UniProtKB-UniRule"/>
</dbReference>
<accession>A0A117LQR2</accession>
<dbReference type="PROSITE" id="PS50162">
    <property type="entry name" value="RECA_2"/>
    <property type="match status" value="1"/>
</dbReference>
<dbReference type="InterPro" id="IPR020587">
    <property type="entry name" value="RecA_monomer-monomer_interface"/>
</dbReference>
<keyword evidence="3 8" id="KW-0547">Nucleotide-binding</keyword>
<dbReference type="InterPro" id="IPR027417">
    <property type="entry name" value="P-loop_NTPase"/>
</dbReference>
<comment type="function">
    <text evidence="8">Involved in DNA repair and in homologous recombination. Binds and assemble on single-stranded DNA to form a nucleoprotein filament. Hydrolyzes ATP in a ssDNA-dependent manner and promotes DNA strand exchange between homologous DNA molecules.</text>
</comment>
<keyword evidence="7 8" id="KW-0233">DNA recombination</keyword>
<dbReference type="GO" id="GO:0005524">
    <property type="term" value="F:ATP binding"/>
    <property type="evidence" value="ECO:0007669"/>
    <property type="project" value="UniProtKB-UniRule"/>
</dbReference>
<dbReference type="SUPFAM" id="SSF52540">
    <property type="entry name" value="P-loop containing nucleoside triphosphate hydrolases"/>
    <property type="match status" value="1"/>
</dbReference>
<dbReference type="InterPro" id="IPR036412">
    <property type="entry name" value="HAD-like_sf"/>
</dbReference>
<feature type="binding site" evidence="8">
    <location>
        <begin position="107"/>
        <end position="114"/>
    </location>
    <ligand>
        <name>ATP</name>
        <dbReference type="ChEBI" id="CHEBI:30616"/>
    </ligand>
</feature>
<keyword evidence="4 8" id="KW-0227">DNA damage</keyword>
<dbReference type="Gene3D" id="3.40.50.1000">
    <property type="entry name" value="HAD superfamily/HAD-like"/>
    <property type="match status" value="1"/>
</dbReference>
<dbReference type="Pfam" id="PF14520">
    <property type="entry name" value="HHH_5"/>
    <property type="match status" value="1"/>
</dbReference>
<evidence type="ECO:0000256" key="5">
    <source>
        <dbReference type="ARBA" id="ARBA00022840"/>
    </source>
</evidence>
<dbReference type="InterPro" id="IPR023214">
    <property type="entry name" value="HAD_sf"/>
</dbReference>
<dbReference type="EMBL" id="LGGD01000080">
    <property type="protein sequence ID" value="KUK62124.1"/>
    <property type="molecule type" value="Genomic_DNA"/>
</dbReference>
<name>A0A117LQR2_9EURY</name>
<evidence type="ECO:0000259" key="10">
    <source>
        <dbReference type="PROSITE" id="PS50163"/>
    </source>
</evidence>
<dbReference type="InterPro" id="IPR011938">
    <property type="entry name" value="DNA_recomb/repair_RadA"/>
</dbReference>
<dbReference type="NCBIfam" id="TIGR01484">
    <property type="entry name" value="HAD-SF-IIB"/>
    <property type="match status" value="1"/>
</dbReference>
<dbReference type="SMART" id="SM00382">
    <property type="entry name" value="AAA"/>
    <property type="match status" value="1"/>
</dbReference>
<dbReference type="SMART" id="SM00278">
    <property type="entry name" value="HhH1"/>
    <property type="match status" value="2"/>
</dbReference>
<evidence type="ECO:0000313" key="12">
    <source>
        <dbReference type="Proteomes" id="UP000054323"/>
    </source>
</evidence>
<dbReference type="PROSITE" id="PS50163">
    <property type="entry name" value="RECA_3"/>
    <property type="match status" value="1"/>
</dbReference>
<dbReference type="InterPro" id="IPR010995">
    <property type="entry name" value="DNA_repair_Rad51/TF_NusA_a-hlx"/>
</dbReference>
<evidence type="ECO:0000256" key="6">
    <source>
        <dbReference type="ARBA" id="ARBA00023125"/>
    </source>
</evidence>
<feature type="domain" description="RecA family profile 2" evidence="10">
    <location>
        <begin position="264"/>
        <end position="294"/>
    </location>
</feature>
<evidence type="ECO:0000259" key="9">
    <source>
        <dbReference type="PROSITE" id="PS50162"/>
    </source>
</evidence>
<dbReference type="Gene3D" id="3.90.1070.10">
    <property type="match status" value="1"/>
</dbReference>
<dbReference type="InterPro" id="IPR006379">
    <property type="entry name" value="HAD-SF_hydro_IIB"/>
</dbReference>
<keyword evidence="6 8" id="KW-0238">DNA-binding</keyword>
<protein>
    <recommendedName>
        <fullName evidence="2 8">DNA repair and recombination protein RadA</fullName>
    </recommendedName>
</protein>
<evidence type="ECO:0000256" key="2">
    <source>
        <dbReference type="ARBA" id="ARBA00018144"/>
    </source>
</evidence>
<evidence type="ECO:0000313" key="11">
    <source>
        <dbReference type="EMBL" id="KUK62124.1"/>
    </source>
</evidence>
<proteinExistence type="inferred from homology"/>
<dbReference type="PANTHER" id="PTHR22942">
    <property type="entry name" value="RECA/RAD51/RADA DNA STRAND-PAIRING FAMILY MEMBER"/>
    <property type="match status" value="1"/>
</dbReference>
<dbReference type="Gene3D" id="1.10.150.20">
    <property type="entry name" value="5' to 3' exonuclease, C-terminal subdomain"/>
    <property type="match status" value="1"/>
</dbReference>
<evidence type="ECO:0000256" key="7">
    <source>
        <dbReference type="ARBA" id="ARBA00023172"/>
    </source>
</evidence>
<dbReference type="GO" id="GO:0003684">
    <property type="term" value="F:damaged DNA binding"/>
    <property type="evidence" value="ECO:0007669"/>
    <property type="project" value="UniProtKB-UniRule"/>
</dbReference>
<dbReference type="AlphaFoldDB" id="A0A117LQR2"/>
<dbReference type="PATRIC" id="fig|2198.4.peg.1071"/>
<dbReference type="InterPro" id="IPR020588">
    <property type="entry name" value="RecA_ATP-bd"/>
</dbReference>
<dbReference type="Gene3D" id="3.40.50.300">
    <property type="entry name" value="P-loop containing nucleotide triphosphate hydrolases"/>
    <property type="match status" value="1"/>
</dbReference>
<evidence type="ECO:0000256" key="3">
    <source>
        <dbReference type="ARBA" id="ARBA00022741"/>
    </source>
</evidence>
<dbReference type="PANTHER" id="PTHR22942:SF30">
    <property type="entry name" value="MEIOTIC RECOMBINATION PROTEIN DMC1_LIM15 HOMOLOG"/>
    <property type="match status" value="1"/>
</dbReference>
<evidence type="ECO:0000256" key="1">
    <source>
        <dbReference type="ARBA" id="ARBA00008050"/>
    </source>
</evidence>
<dbReference type="SUPFAM" id="SSF56784">
    <property type="entry name" value="HAD-like"/>
    <property type="match status" value="1"/>
</dbReference>
<feature type="domain" description="RecA family profile 1" evidence="9">
    <location>
        <begin position="78"/>
        <end position="259"/>
    </location>
</feature>
<dbReference type="GO" id="GO:0006310">
    <property type="term" value="P:DNA recombination"/>
    <property type="evidence" value="ECO:0007669"/>
    <property type="project" value="UniProtKB-UniRule"/>
</dbReference>